<comment type="caution">
    <text evidence="1">The sequence shown here is derived from an EMBL/GenBank/DDBJ whole genome shotgun (WGS) entry which is preliminary data.</text>
</comment>
<name>A0ACC3TIA9_9ASCO</name>
<keyword evidence="2" id="KW-1185">Reference proteome</keyword>
<organism evidence="1 2">
    <name type="scientific">Lipomyces orientalis</name>
    <dbReference type="NCBI Taxonomy" id="1233043"/>
    <lineage>
        <taxon>Eukaryota</taxon>
        <taxon>Fungi</taxon>
        <taxon>Dikarya</taxon>
        <taxon>Ascomycota</taxon>
        <taxon>Saccharomycotina</taxon>
        <taxon>Lipomycetes</taxon>
        <taxon>Lipomycetales</taxon>
        <taxon>Lipomycetaceae</taxon>
        <taxon>Lipomyces</taxon>
    </lineage>
</organism>
<dbReference type="Proteomes" id="UP001489719">
    <property type="component" value="Unassembled WGS sequence"/>
</dbReference>
<gene>
    <name evidence="1" type="ORF">V1517DRAFT_310381</name>
</gene>
<dbReference type="EMBL" id="MU970158">
    <property type="protein sequence ID" value="KAK9319853.1"/>
    <property type="molecule type" value="Genomic_DNA"/>
</dbReference>
<sequence length="234" mass="26364">MPDSRSTVQVVLKKTTTKDTIRVLVDEALKSKSKSDHGSKQGTKRAKGVQKHPRQPSSKVQTKGAVAKAAKLTKAAQRKSKRAGTSFNPRNFSCYTGSILRADSNTLLALRIMNSTLLELDTRIHETKVINKSDVFVPYNVNKLLCFNSKFIPAPKPKAELVPTAFEKFKNRLRWHYFWITNQSKLSADNFIARFYIPSHRKAPRGPPSPCHPRRLRLPTDQNCEMIAAPEGTH</sequence>
<protein>
    <submittedName>
        <fullName evidence="1">Uncharacterized protein</fullName>
    </submittedName>
</protein>
<reference evidence="2" key="1">
    <citation type="journal article" date="2024" name="Front. Bioeng. Biotechnol.">
        <title>Genome-scale model development and genomic sequencing of the oleaginous clade Lipomyces.</title>
        <authorList>
            <person name="Czajka J.J."/>
            <person name="Han Y."/>
            <person name="Kim J."/>
            <person name="Mondo S.J."/>
            <person name="Hofstad B.A."/>
            <person name="Robles A."/>
            <person name="Haridas S."/>
            <person name="Riley R."/>
            <person name="LaButti K."/>
            <person name="Pangilinan J."/>
            <person name="Andreopoulos W."/>
            <person name="Lipzen A."/>
            <person name="Yan J."/>
            <person name="Wang M."/>
            <person name="Ng V."/>
            <person name="Grigoriev I.V."/>
            <person name="Spatafora J.W."/>
            <person name="Magnuson J.K."/>
            <person name="Baker S.E."/>
            <person name="Pomraning K.R."/>
        </authorList>
    </citation>
    <scope>NUCLEOTIDE SEQUENCE [LARGE SCALE GENOMIC DNA]</scope>
    <source>
        <strain evidence="2">CBS 10300</strain>
    </source>
</reference>
<evidence type="ECO:0000313" key="1">
    <source>
        <dbReference type="EMBL" id="KAK9319853.1"/>
    </source>
</evidence>
<accession>A0ACC3TIA9</accession>
<proteinExistence type="predicted"/>
<evidence type="ECO:0000313" key="2">
    <source>
        <dbReference type="Proteomes" id="UP001489719"/>
    </source>
</evidence>